<gene>
    <name evidence="3" type="ORF">GGR00_001285</name>
</gene>
<evidence type="ECO:0000313" key="3">
    <source>
        <dbReference type="EMBL" id="MBB6353517.1"/>
    </source>
</evidence>
<evidence type="ECO:0000259" key="2">
    <source>
        <dbReference type="Pfam" id="PF10073"/>
    </source>
</evidence>
<protein>
    <submittedName>
        <fullName evidence="3">Uncharacterized protein (UPF0335 family)</fullName>
    </submittedName>
</protein>
<proteinExistence type="predicted"/>
<feature type="compositionally biased region" description="Low complexity" evidence="1">
    <location>
        <begin position="173"/>
        <end position="193"/>
    </location>
</feature>
<comment type="caution">
    <text evidence="3">The sequence shown here is derived from an EMBL/GenBank/DDBJ whole genome shotgun (WGS) entry which is preliminary data.</text>
</comment>
<feature type="region of interest" description="Disordered" evidence="1">
    <location>
        <begin position="100"/>
        <end position="235"/>
    </location>
</feature>
<reference evidence="3 4" key="1">
    <citation type="submission" date="2020-08" db="EMBL/GenBank/DDBJ databases">
        <title>Genomic Encyclopedia of Type Strains, Phase IV (KMG-IV): sequencing the most valuable type-strain genomes for metagenomic binning, comparative biology and taxonomic classification.</title>
        <authorList>
            <person name="Goeker M."/>
        </authorList>
    </citation>
    <scope>NUCLEOTIDE SEQUENCE [LARGE SCALE GENOMIC DNA]</scope>
    <source>
        <strain evidence="3 4">DSM 7051</strain>
    </source>
</reference>
<accession>A0A7X0KJY2</accession>
<dbReference type="InterPro" id="IPR046367">
    <property type="entry name" value="GapR-like_DNA-bd"/>
</dbReference>
<organism evidence="3 4">
    <name type="scientific">Aminobacter aganoensis</name>
    <dbReference type="NCBI Taxonomy" id="83264"/>
    <lineage>
        <taxon>Bacteria</taxon>
        <taxon>Pseudomonadati</taxon>
        <taxon>Pseudomonadota</taxon>
        <taxon>Alphaproteobacteria</taxon>
        <taxon>Hyphomicrobiales</taxon>
        <taxon>Phyllobacteriaceae</taxon>
        <taxon>Aminobacter</taxon>
    </lineage>
</organism>
<dbReference type="GO" id="GO:0003677">
    <property type="term" value="F:DNA binding"/>
    <property type="evidence" value="ECO:0007669"/>
    <property type="project" value="InterPro"/>
</dbReference>
<keyword evidence="4" id="KW-1185">Reference proteome</keyword>
<dbReference type="Proteomes" id="UP000536262">
    <property type="component" value="Unassembled WGS sequence"/>
</dbReference>
<feature type="compositionally biased region" description="Basic and acidic residues" evidence="1">
    <location>
        <begin position="123"/>
        <end position="138"/>
    </location>
</feature>
<sequence length="301" mass="31912">MSDDTIAFEQFAGFFRRWQEIEDAKGKLGDESKDLFADMKGGGYDTKATRAVFRDKRKELNADPAEVQEQEAMYDLYMNALNKGLSKAPARPAPAHVENIEKNRSDNGANINMRHSGIATDLPPHDEDGVIFEDHDAAEGAASTLSQGRPVNPTQEPADSAEQSGDESSAIASPSTDRSSTTSSAPEASTPSEVNEVSGADLSDEVDAHEITRHRPLTGDGGHLSEPSSDAGAGVRAVVETEAVVAKSEQAANQISEAEIPAFLKPVKEPGCLNPASCKIKSLSVLCSGCANERTKSRAAA</sequence>
<evidence type="ECO:0000313" key="4">
    <source>
        <dbReference type="Proteomes" id="UP000536262"/>
    </source>
</evidence>
<dbReference type="EMBL" id="JACHOU010000002">
    <property type="protein sequence ID" value="MBB6353517.1"/>
    <property type="molecule type" value="Genomic_DNA"/>
</dbReference>
<dbReference type="RefSeq" id="WP_184698609.1">
    <property type="nucleotide sequence ID" value="NZ_BAABEG010000001.1"/>
</dbReference>
<feature type="compositionally biased region" description="Polar residues" evidence="1">
    <location>
        <begin position="143"/>
        <end position="172"/>
    </location>
</feature>
<evidence type="ECO:0000256" key="1">
    <source>
        <dbReference type="SAM" id="MobiDB-lite"/>
    </source>
</evidence>
<feature type="domain" description="GapR-like DNA-binding" evidence="2">
    <location>
        <begin position="9"/>
        <end position="82"/>
    </location>
</feature>
<dbReference type="AlphaFoldDB" id="A0A7X0KJY2"/>
<dbReference type="Pfam" id="PF10073">
    <property type="entry name" value="GapR_DNA-bd"/>
    <property type="match status" value="1"/>
</dbReference>
<name>A0A7X0KJY2_9HYPH</name>